<proteinExistence type="predicted"/>
<dbReference type="Proteomes" id="UP001280581">
    <property type="component" value="Unassembled WGS sequence"/>
</dbReference>
<dbReference type="Pfam" id="PF21762">
    <property type="entry name" value="DEDDh_C"/>
    <property type="match status" value="1"/>
</dbReference>
<name>A0AAN6RKF2_9PLEO</name>
<dbReference type="EMBL" id="WVTA01000003">
    <property type="protein sequence ID" value="KAK3214942.1"/>
    <property type="molecule type" value="Genomic_DNA"/>
</dbReference>
<dbReference type="InterPro" id="IPR036397">
    <property type="entry name" value="RNaseH_sf"/>
</dbReference>
<gene>
    <name evidence="3" type="ORF">GRF29_19g1753770</name>
</gene>
<protein>
    <recommendedName>
        <fullName evidence="2">Gfd2/YDR514C-like C-terminal domain-containing protein</fullName>
    </recommendedName>
</protein>
<dbReference type="AlphaFoldDB" id="A0AAN6RKF2"/>
<feature type="domain" description="Gfd2/YDR514C-like C-terminal" evidence="2">
    <location>
        <begin position="108"/>
        <end position="295"/>
    </location>
</feature>
<evidence type="ECO:0000313" key="3">
    <source>
        <dbReference type="EMBL" id="KAK3214942.1"/>
    </source>
</evidence>
<dbReference type="GO" id="GO:0003676">
    <property type="term" value="F:nucleic acid binding"/>
    <property type="evidence" value="ECO:0007669"/>
    <property type="project" value="InterPro"/>
</dbReference>
<dbReference type="InterPro" id="IPR040151">
    <property type="entry name" value="Gfd2/YDR514C-like"/>
</dbReference>
<evidence type="ECO:0000313" key="4">
    <source>
        <dbReference type="Proteomes" id="UP001280581"/>
    </source>
</evidence>
<organism evidence="3 4">
    <name type="scientific">Pseudopithomyces chartarum</name>
    <dbReference type="NCBI Taxonomy" id="1892770"/>
    <lineage>
        <taxon>Eukaryota</taxon>
        <taxon>Fungi</taxon>
        <taxon>Dikarya</taxon>
        <taxon>Ascomycota</taxon>
        <taxon>Pezizomycotina</taxon>
        <taxon>Dothideomycetes</taxon>
        <taxon>Pleosporomycetidae</taxon>
        <taxon>Pleosporales</taxon>
        <taxon>Massarineae</taxon>
        <taxon>Didymosphaeriaceae</taxon>
        <taxon>Pseudopithomyces</taxon>
    </lineage>
</organism>
<dbReference type="InterPro" id="IPR048519">
    <property type="entry name" value="Gfd2/YDR514C-like_C"/>
</dbReference>
<comment type="caution">
    <text evidence="3">The sequence shown here is derived from an EMBL/GenBank/DDBJ whole genome shotgun (WGS) entry which is preliminary data.</text>
</comment>
<dbReference type="PANTHER" id="PTHR28083">
    <property type="entry name" value="GOOD FOR FULL DBP5 ACTIVITY PROTEIN 2"/>
    <property type="match status" value="1"/>
</dbReference>
<accession>A0AAN6RKF2</accession>
<dbReference type="GO" id="GO:0005634">
    <property type="term" value="C:nucleus"/>
    <property type="evidence" value="ECO:0007669"/>
    <property type="project" value="TreeGrafter"/>
</dbReference>
<evidence type="ECO:0000256" key="1">
    <source>
        <dbReference type="SAM" id="MobiDB-lite"/>
    </source>
</evidence>
<dbReference type="SUPFAM" id="SSF53098">
    <property type="entry name" value="Ribonuclease H-like"/>
    <property type="match status" value="1"/>
</dbReference>
<dbReference type="InterPro" id="IPR012337">
    <property type="entry name" value="RNaseH-like_sf"/>
</dbReference>
<dbReference type="PANTHER" id="PTHR28083:SF1">
    <property type="entry name" value="GOOD FOR FULL DBP5 ACTIVITY PROTEIN 2"/>
    <property type="match status" value="1"/>
</dbReference>
<evidence type="ECO:0000259" key="2">
    <source>
        <dbReference type="Pfam" id="PF21762"/>
    </source>
</evidence>
<keyword evidence="4" id="KW-1185">Reference proteome</keyword>
<feature type="region of interest" description="Disordered" evidence="1">
    <location>
        <begin position="19"/>
        <end position="42"/>
    </location>
</feature>
<sequence>MSGLPFPFPFPFPQQTAQPFTGLYPPQAPDPSQASHGPSYGHSYWREGPPPMNFLQCKTYLAAGLQNGGLRQVDALAHILGIGPRSTWFTNDIESFLYYNDSKHAQILSIDAEWYESNHRKITELGIGSLSVYTVRAARTKNFIDCLDSMKVHHMRILENAHMVNGRRCAGHPEDFQFGRTGFVPQSQAKSVLHKHLMKYNYASMQPLYLQPIVIVGHAIGNDVDEFKKYLGVDLGQYPVLITLDTQVMARELGIKGSKGPNISLQDLLLHYGIEKDTYLHNAGNDAGLTMIAACLLANDRYTNKLDTSQSQKDFEQLKLQIRGNSYRVYGCQRHCTRCNCATHMISDCKKKLFCPRCAELQPENADTHSMNKCLIVSTPCERCSASPKPKLHQHADTHLTEDCLFN</sequence>
<reference evidence="3 4" key="1">
    <citation type="submission" date="2021-02" db="EMBL/GenBank/DDBJ databases">
        <title>Genome assembly of Pseudopithomyces chartarum.</title>
        <authorList>
            <person name="Jauregui R."/>
            <person name="Singh J."/>
            <person name="Voisey C."/>
        </authorList>
    </citation>
    <scope>NUCLEOTIDE SEQUENCE [LARGE SCALE GENOMIC DNA]</scope>
    <source>
        <strain evidence="3 4">AGR01</strain>
    </source>
</reference>
<dbReference type="Gene3D" id="3.30.420.10">
    <property type="entry name" value="Ribonuclease H-like superfamily/Ribonuclease H"/>
    <property type="match status" value="1"/>
</dbReference>